<sequence length="147" mass="16130">MKDARICLVTLAVDDLERSASFYQALGWTRTSAGNDTVIFMQGERMVLSLFGRKDLAADVGTSMEGSAAPYPNVALAINMSTEKDVDRLFDQAVAAGGAAVKRPEPTFWGGYSGYFSDPDSHLWELAHNPFFRLTRRGHIDLLKTPA</sequence>
<evidence type="ECO:0000259" key="1">
    <source>
        <dbReference type="PROSITE" id="PS51819"/>
    </source>
</evidence>
<keyword evidence="3" id="KW-1185">Reference proteome</keyword>
<evidence type="ECO:0000313" key="2">
    <source>
        <dbReference type="EMBL" id="NDV86266.1"/>
    </source>
</evidence>
<dbReference type="InterPro" id="IPR029068">
    <property type="entry name" value="Glyas_Bleomycin-R_OHBP_Dase"/>
</dbReference>
<dbReference type="RefSeq" id="WP_163042991.1">
    <property type="nucleotide sequence ID" value="NZ_JAAAMJ010000002.1"/>
</dbReference>
<accession>A0A6L9MF06</accession>
<dbReference type="PANTHER" id="PTHR36503">
    <property type="entry name" value="BLR2520 PROTEIN"/>
    <property type="match status" value="1"/>
</dbReference>
<proteinExistence type="predicted"/>
<protein>
    <submittedName>
        <fullName evidence="2">VOC family protein</fullName>
    </submittedName>
</protein>
<organism evidence="2 3">
    <name type="scientific">Aurantimonas aggregata</name>
    <dbReference type="NCBI Taxonomy" id="2047720"/>
    <lineage>
        <taxon>Bacteria</taxon>
        <taxon>Pseudomonadati</taxon>
        <taxon>Pseudomonadota</taxon>
        <taxon>Alphaproteobacteria</taxon>
        <taxon>Hyphomicrobiales</taxon>
        <taxon>Aurantimonadaceae</taxon>
        <taxon>Aurantimonas</taxon>
    </lineage>
</organism>
<dbReference type="Pfam" id="PF00903">
    <property type="entry name" value="Glyoxalase"/>
    <property type="match status" value="1"/>
</dbReference>
<comment type="caution">
    <text evidence="2">The sequence shown here is derived from an EMBL/GenBank/DDBJ whole genome shotgun (WGS) entry which is preliminary data.</text>
</comment>
<dbReference type="PANTHER" id="PTHR36503:SF1">
    <property type="entry name" value="BLR2520 PROTEIN"/>
    <property type="match status" value="1"/>
</dbReference>
<reference evidence="2 3" key="1">
    <citation type="submission" date="2020-01" db="EMBL/GenBank/DDBJ databases">
        <title>Genomes of bacteria type strains.</title>
        <authorList>
            <person name="Chen J."/>
            <person name="Zhu S."/>
            <person name="Chen J."/>
        </authorList>
    </citation>
    <scope>NUCLEOTIDE SEQUENCE [LARGE SCALE GENOMIC DNA]</scope>
    <source>
        <strain evidence="2 3">KCTC 52919</strain>
    </source>
</reference>
<dbReference type="Gene3D" id="3.10.180.10">
    <property type="entry name" value="2,3-Dihydroxybiphenyl 1,2-Dioxygenase, domain 1"/>
    <property type="match status" value="1"/>
</dbReference>
<dbReference type="EMBL" id="JAAAMJ010000002">
    <property type="protein sequence ID" value="NDV86266.1"/>
    <property type="molecule type" value="Genomic_DNA"/>
</dbReference>
<dbReference type="InterPro" id="IPR004360">
    <property type="entry name" value="Glyas_Fos-R_dOase_dom"/>
</dbReference>
<dbReference type="PROSITE" id="PS51819">
    <property type="entry name" value="VOC"/>
    <property type="match status" value="1"/>
</dbReference>
<dbReference type="AlphaFoldDB" id="A0A6L9MF06"/>
<name>A0A6L9MF06_9HYPH</name>
<gene>
    <name evidence="2" type="ORF">GTW51_06070</name>
</gene>
<dbReference type="Proteomes" id="UP000476332">
    <property type="component" value="Unassembled WGS sequence"/>
</dbReference>
<feature type="domain" description="VOC" evidence="1">
    <location>
        <begin position="5"/>
        <end position="129"/>
    </location>
</feature>
<dbReference type="InterPro" id="IPR037523">
    <property type="entry name" value="VOC_core"/>
</dbReference>
<dbReference type="SUPFAM" id="SSF54593">
    <property type="entry name" value="Glyoxalase/Bleomycin resistance protein/Dihydroxybiphenyl dioxygenase"/>
    <property type="match status" value="1"/>
</dbReference>
<evidence type="ECO:0000313" key="3">
    <source>
        <dbReference type="Proteomes" id="UP000476332"/>
    </source>
</evidence>